<gene>
    <name evidence="1" type="ORF">DUNSADRAFT_554</name>
</gene>
<sequence>MAWDTSLQNFPLYMATWQHKEVSIGPPVFLSVVDLHFLKDWPFTKGGTGMRAPMVMLTYFWPPNFGETVLYTSPPFVGHHVFSLVT</sequence>
<accession>A0ABQ7FYS2</accession>
<reference evidence="1" key="1">
    <citation type="submission" date="2017-08" db="EMBL/GenBank/DDBJ databases">
        <authorList>
            <person name="Polle J.E."/>
            <person name="Barry K."/>
            <person name="Cushman J."/>
            <person name="Schmutz J."/>
            <person name="Tran D."/>
            <person name="Hathwaick L.T."/>
            <person name="Yim W.C."/>
            <person name="Jenkins J."/>
            <person name="Mckie-Krisberg Z.M."/>
            <person name="Prochnik S."/>
            <person name="Lindquist E."/>
            <person name="Dockter R.B."/>
            <person name="Adam C."/>
            <person name="Molina H."/>
            <person name="Bunkerborg J."/>
            <person name="Jin E."/>
            <person name="Buchheim M."/>
            <person name="Magnuson J."/>
        </authorList>
    </citation>
    <scope>NUCLEOTIDE SEQUENCE</scope>
    <source>
        <strain evidence="1">CCAP 19/18</strain>
    </source>
</reference>
<comment type="caution">
    <text evidence="1">The sequence shown here is derived from an EMBL/GenBank/DDBJ whole genome shotgun (WGS) entry which is preliminary data.</text>
</comment>
<dbReference type="Proteomes" id="UP000815325">
    <property type="component" value="Unassembled WGS sequence"/>
</dbReference>
<evidence type="ECO:0008006" key="3">
    <source>
        <dbReference type="Google" id="ProtNLM"/>
    </source>
</evidence>
<evidence type="ECO:0000313" key="2">
    <source>
        <dbReference type="Proteomes" id="UP000815325"/>
    </source>
</evidence>
<proteinExistence type="predicted"/>
<dbReference type="EMBL" id="MU070489">
    <property type="protein sequence ID" value="KAF5827499.1"/>
    <property type="molecule type" value="Genomic_DNA"/>
</dbReference>
<feature type="non-terminal residue" evidence="1">
    <location>
        <position position="86"/>
    </location>
</feature>
<name>A0ABQ7FYS2_DUNSA</name>
<keyword evidence="2" id="KW-1185">Reference proteome</keyword>
<organism evidence="1 2">
    <name type="scientific">Dunaliella salina</name>
    <name type="common">Green alga</name>
    <name type="synonym">Protococcus salinus</name>
    <dbReference type="NCBI Taxonomy" id="3046"/>
    <lineage>
        <taxon>Eukaryota</taxon>
        <taxon>Viridiplantae</taxon>
        <taxon>Chlorophyta</taxon>
        <taxon>core chlorophytes</taxon>
        <taxon>Chlorophyceae</taxon>
        <taxon>CS clade</taxon>
        <taxon>Chlamydomonadales</taxon>
        <taxon>Dunaliellaceae</taxon>
        <taxon>Dunaliella</taxon>
    </lineage>
</organism>
<evidence type="ECO:0000313" key="1">
    <source>
        <dbReference type="EMBL" id="KAF5827499.1"/>
    </source>
</evidence>
<protein>
    <recommendedName>
        <fullName evidence="3">Encoded protein</fullName>
    </recommendedName>
</protein>